<name>A0ABU1TWI7_9BACL</name>
<dbReference type="EMBL" id="JAVDWA010000001">
    <property type="protein sequence ID" value="MDR7071582.1"/>
    <property type="molecule type" value="Genomic_DNA"/>
</dbReference>
<dbReference type="PANTHER" id="PTHR43259">
    <property type="entry name" value="SPT10P"/>
    <property type="match status" value="1"/>
</dbReference>
<sequence length="149" mass="17351">MNYHLEVSLEENNEFAAFLGSQIREFNNENSLHHKESRKKGAVQPIHIMVSDENKKWLGGISGRVYWNWLEIDHFWFSEQIRSKGLGQTLLKRTEEIALEKGAVKALLTTFDFQARTFYEKYGYTVVGKIEDYPPGSTFFTMVKPLKEV</sequence>
<dbReference type="Gene3D" id="3.40.630.30">
    <property type="match status" value="1"/>
</dbReference>
<dbReference type="SUPFAM" id="SSF55729">
    <property type="entry name" value="Acyl-CoA N-acyltransferases (Nat)"/>
    <property type="match status" value="1"/>
</dbReference>
<organism evidence="2 3">
    <name type="scientific">Fictibacillus barbaricus</name>
    <dbReference type="NCBI Taxonomy" id="182136"/>
    <lineage>
        <taxon>Bacteria</taxon>
        <taxon>Bacillati</taxon>
        <taxon>Bacillota</taxon>
        <taxon>Bacilli</taxon>
        <taxon>Bacillales</taxon>
        <taxon>Fictibacillaceae</taxon>
        <taxon>Fictibacillus</taxon>
    </lineage>
</organism>
<dbReference type="CDD" id="cd04301">
    <property type="entry name" value="NAT_SF"/>
    <property type="match status" value="1"/>
</dbReference>
<dbReference type="PROSITE" id="PS51186">
    <property type="entry name" value="GNAT"/>
    <property type="match status" value="1"/>
</dbReference>
<feature type="domain" description="N-acetyltransferase" evidence="1">
    <location>
        <begin position="5"/>
        <end position="147"/>
    </location>
</feature>
<dbReference type="RefSeq" id="WP_310256186.1">
    <property type="nucleotide sequence ID" value="NZ_JAVDWA010000001.1"/>
</dbReference>
<dbReference type="InterPro" id="IPR000182">
    <property type="entry name" value="GNAT_dom"/>
</dbReference>
<protein>
    <submittedName>
        <fullName evidence="2">GNAT superfamily N-acetyltransferase</fullName>
    </submittedName>
</protein>
<evidence type="ECO:0000313" key="2">
    <source>
        <dbReference type="EMBL" id="MDR7071582.1"/>
    </source>
</evidence>
<dbReference type="Proteomes" id="UP001258181">
    <property type="component" value="Unassembled WGS sequence"/>
</dbReference>
<evidence type="ECO:0000313" key="3">
    <source>
        <dbReference type="Proteomes" id="UP001258181"/>
    </source>
</evidence>
<keyword evidence="3" id="KW-1185">Reference proteome</keyword>
<gene>
    <name evidence="2" type="ORF">J2X07_000557</name>
</gene>
<evidence type="ECO:0000259" key="1">
    <source>
        <dbReference type="PROSITE" id="PS51186"/>
    </source>
</evidence>
<dbReference type="Pfam" id="PF00583">
    <property type="entry name" value="Acetyltransf_1"/>
    <property type="match status" value="1"/>
</dbReference>
<proteinExistence type="predicted"/>
<dbReference type="PANTHER" id="PTHR43259:SF1">
    <property type="entry name" value="N-ACETYLTRANSFERASE DOMAIN-CONTAINING PROTEIN"/>
    <property type="match status" value="1"/>
</dbReference>
<accession>A0ABU1TWI7</accession>
<dbReference type="InterPro" id="IPR016181">
    <property type="entry name" value="Acyl_CoA_acyltransferase"/>
</dbReference>
<dbReference type="InterPro" id="IPR052829">
    <property type="entry name" value="N-acetyltransferase_domain"/>
</dbReference>
<reference evidence="2 3" key="1">
    <citation type="submission" date="2023-07" db="EMBL/GenBank/DDBJ databases">
        <title>Sorghum-associated microbial communities from plants grown in Nebraska, USA.</title>
        <authorList>
            <person name="Schachtman D."/>
        </authorList>
    </citation>
    <scope>NUCLEOTIDE SEQUENCE [LARGE SCALE GENOMIC DNA]</scope>
    <source>
        <strain evidence="2 3">BE211</strain>
    </source>
</reference>
<comment type="caution">
    <text evidence="2">The sequence shown here is derived from an EMBL/GenBank/DDBJ whole genome shotgun (WGS) entry which is preliminary data.</text>
</comment>